<keyword evidence="3" id="KW-1185">Reference proteome</keyword>
<feature type="region of interest" description="Disordered" evidence="1">
    <location>
        <begin position="137"/>
        <end position="166"/>
    </location>
</feature>
<evidence type="ECO:0000313" key="2">
    <source>
        <dbReference type="EMBL" id="KAJ1211127.1"/>
    </source>
</evidence>
<comment type="caution">
    <text evidence="2">The sequence shown here is derived from an EMBL/GenBank/DDBJ whole genome shotgun (WGS) entry which is preliminary data.</text>
</comment>
<evidence type="ECO:0000313" key="3">
    <source>
        <dbReference type="Proteomes" id="UP001066276"/>
    </source>
</evidence>
<protein>
    <submittedName>
        <fullName evidence="2">Uncharacterized protein</fullName>
    </submittedName>
</protein>
<feature type="compositionally biased region" description="Polar residues" evidence="1">
    <location>
        <begin position="14"/>
        <end position="30"/>
    </location>
</feature>
<feature type="compositionally biased region" description="Basic and acidic residues" evidence="1">
    <location>
        <begin position="138"/>
        <end position="166"/>
    </location>
</feature>
<proteinExistence type="predicted"/>
<evidence type="ECO:0000256" key="1">
    <source>
        <dbReference type="SAM" id="MobiDB-lite"/>
    </source>
</evidence>
<feature type="region of interest" description="Disordered" evidence="1">
    <location>
        <begin position="1"/>
        <end position="44"/>
    </location>
</feature>
<accession>A0AAV7WEY5</accession>
<sequence>MTGVRKRQKESDAAQASFQRRALTQLNSHTGAVGRGRQVQPQPLVGPLELTRQHRKSRPPALLSHLSGAPAPLAPVLCSPPLGAQPERRTAWRWGCACNEPHTPHVVLPDRSAASSPASQMRRLQFSYAARALYRRRQQPDGFRDSEGPYRQRDGARLTDRSTARH</sequence>
<dbReference type="AlphaFoldDB" id="A0AAV7WEY5"/>
<gene>
    <name evidence="2" type="ORF">NDU88_006488</name>
</gene>
<name>A0AAV7WEY5_PLEWA</name>
<dbReference type="EMBL" id="JANPWB010000002">
    <property type="protein sequence ID" value="KAJ1211127.1"/>
    <property type="molecule type" value="Genomic_DNA"/>
</dbReference>
<reference evidence="2" key="1">
    <citation type="journal article" date="2022" name="bioRxiv">
        <title>Sequencing and chromosome-scale assembly of the giantPleurodeles waltlgenome.</title>
        <authorList>
            <person name="Brown T."/>
            <person name="Elewa A."/>
            <person name="Iarovenko S."/>
            <person name="Subramanian E."/>
            <person name="Araus A.J."/>
            <person name="Petzold A."/>
            <person name="Susuki M."/>
            <person name="Suzuki K.-i.T."/>
            <person name="Hayashi T."/>
            <person name="Toyoda A."/>
            <person name="Oliveira C."/>
            <person name="Osipova E."/>
            <person name="Leigh N.D."/>
            <person name="Simon A."/>
            <person name="Yun M.H."/>
        </authorList>
    </citation>
    <scope>NUCLEOTIDE SEQUENCE</scope>
    <source>
        <strain evidence="2">20211129_DDA</strain>
        <tissue evidence="2">Liver</tissue>
    </source>
</reference>
<dbReference type="Proteomes" id="UP001066276">
    <property type="component" value="Chromosome 1_2"/>
</dbReference>
<organism evidence="2 3">
    <name type="scientific">Pleurodeles waltl</name>
    <name type="common">Iberian ribbed newt</name>
    <dbReference type="NCBI Taxonomy" id="8319"/>
    <lineage>
        <taxon>Eukaryota</taxon>
        <taxon>Metazoa</taxon>
        <taxon>Chordata</taxon>
        <taxon>Craniata</taxon>
        <taxon>Vertebrata</taxon>
        <taxon>Euteleostomi</taxon>
        <taxon>Amphibia</taxon>
        <taxon>Batrachia</taxon>
        <taxon>Caudata</taxon>
        <taxon>Salamandroidea</taxon>
        <taxon>Salamandridae</taxon>
        <taxon>Pleurodelinae</taxon>
        <taxon>Pleurodeles</taxon>
    </lineage>
</organism>